<evidence type="ECO:0000256" key="11">
    <source>
        <dbReference type="ARBA" id="ARBA00023242"/>
    </source>
</evidence>
<dbReference type="PRINTS" id="PR01365">
    <property type="entry name" value="TELOMERASERT"/>
</dbReference>
<protein>
    <recommendedName>
        <fullName evidence="3 13">Telomerase reverse transcriptase</fullName>
        <ecNumber evidence="2 13">2.7.7.49</ecNumber>
    </recommendedName>
    <alternativeName>
        <fullName evidence="13">Telomerase catalytic subunit</fullName>
    </alternativeName>
</protein>
<evidence type="ECO:0000256" key="1">
    <source>
        <dbReference type="ARBA" id="ARBA00008001"/>
    </source>
</evidence>
<keyword evidence="8 13" id="KW-0460">Magnesium</keyword>
<dbReference type="GO" id="GO:0007004">
    <property type="term" value="P:telomere maintenance via telomerase"/>
    <property type="evidence" value="ECO:0007669"/>
    <property type="project" value="TreeGrafter"/>
</dbReference>
<dbReference type="PANTHER" id="PTHR12066">
    <property type="entry name" value="TELOMERASE REVERSE TRANSCRIPTASE"/>
    <property type="match status" value="1"/>
</dbReference>
<evidence type="ECO:0000256" key="2">
    <source>
        <dbReference type="ARBA" id="ARBA00012493"/>
    </source>
</evidence>
<dbReference type="SMART" id="SM00975">
    <property type="entry name" value="Telomerase_RBD"/>
    <property type="match status" value="1"/>
</dbReference>
<evidence type="ECO:0000259" key="14">
    <source>
        <dbReference type="PROSITE" id="PS50878"/>
    </source>
</evidence>
<evidence type="ECO:0000256" key="6">
    <source>
        <dbReference type="ARBA" id="ARBA00022695"/>
    </source>
</evidence>
<evidence type="ECO:0000256" key="13">
    <source>
        <dbReference type="RuleBase" id="RU365061"/>
    </source>
</evidence>
<dbReference type="InterPro" id="IPR043502">
    <property type="entry name" value="DNA/RNA_pol_sf"/>
</dbReference>
<dbReference type="GO" id="GO:0003720">
    <property type="term" value="F:telomerase activity"/>
    <property type="evidence" value="ECO:0007669"/>
    <property type="project" value="InterPro"/>
</dbReference>
<dbReference type="Gene3D" id="1.10.132.70">
    <property type="match status" value="1"/>
</dbReference>
<proteinExistence type="inferred from homology"/>
<dbReference type="GO" id="GO:0000781">
    <property type="term" value="C:chromosome, telomeric region"/>
    <property type="evidence" value="ECO:0007669"/>
    <property type="project" value="UniProtKB-SubCell"/>
</dbReference>
<keyword evidence="5 13" id="KW-0808">Transferase</keyword>
<evidence type="ECO:0000313" key="15">
    <source>
        <dbReference type="EMBL" id="SAL99874.1"/>
    </source>
</evidence>
<dbReference type="InterPro" id="IPR003545">
    <property type="entry name" value="Telomerase_RT"/>
</dbReference>
<evidence type="ECO:0000256" key="5">
    <source>
        <dbReference type="ARBA" id="ARBA00022679"/>
    </source>
</evidence>
<dbReference type="OrthoDB" id="2289814at2759"/>
<evidence type="ECO:0000256" key="12">
    <source>
        <dbReference type="ARBA" id="ARBA00048173"/>
    </source>
</evidence>
<dbReference type="EC" id="2.7.7.49" evidence="2 13"/>
<comment type="subcellular location">
    <subcellularLocation>
        <location evidence="13">Nucleus</location>
    </subcellularLocation>
    <subcellularLocation>
        <location evidence="13">Chromosome</location>
        <location evidence="13">Telomere</location>
    </subcellularLocation>
</comment>
<evidence type="ECO:0000256" key="7">
    <source>
        <dbReference type="ARBA" id="ARBA00022723"/>
    </source>
</evidence>
<dbReference type="PROSITE" id="PS50878">
    <property type="entry name" value="RT_POL"/>
    <property type="match status" value="1"/>
</dbReference>
<dbReference type="FunCoup" id="A0A163JJV9">
    <property type="interactions" value="186"/>
</dbReference>
<keyword evidence="9 13" id="KW-0779">Telomere</keyword>
<dbReference type="GO" id="GO:0000333">
    <property type="term" value="C:telomerase catalytic core complex"/>
    <property type="evidence" value="ECO:0007669"/>
    <property type="project" value="TreeGrafter"/>
</dbReference>
<evidence type="ECO:0000256" key="3">
    <source>
        <dbReference type="ARBA" id="ARBA00016182"/>
    </source>
</evidence>
<dbReference type="EMBL" id="LT553030">
    <property type="protein sequence ID" value="SAL99874.1"/>
    <property type="molecule type" value="Genomic_DNA"/>
</dbReference>
<dbReference type="AlphaFoldDB" id="A0A163JJV9"/>
<accession>A0A163JJV9</accession>
<keyword evidence="16" id="KW-1185">Reference proteome</keyword>
<keyword evidence="6 13" id="KW-0548">Nucleotidyltransferase</keyword>
<dbReference type="InterPro" id="IPR000477">
    <property type="entry name" value="RT_dom"/>
</dbReference>
<dbReference type="Pfam" id="PF00078">
    <property type="entry name" value="RVT_1"/>
    <property type="match status" value="1"/>
</dbReference>
<name>A0A163JJV9_ABSGL</name>
<dbReference type="PANTHER" id="PTHR12066:SF0">
    <property type="entry name" value="TELOMERASE REVERSE TRANSCRIPTASE"/>
    <property type="match status" value="1"/>
</dbReference>
<dbReference type="CDD" id="cd01648">
    <property type="entry name" value="TERT"/>
    <property type="match status" value="1"/>
</dbReference>
<evidence type="ECO:0000256" key="8">
    <source>
        <dbReference type="ARBA" id="ARBA00022842"/>
    </source>
</evidence>
<keyword evidence="7 13" id="KW-0479">Metal-binding</keyword>
<comment type="catalytic activity">
    <reaction evidence="12 13">
        <text>DNA(n) + a 2'-deoxyribonucleoside 5'-triphosphate = DNA(n+1) + diphosphate</text>
        <dbReference type="Rhea" id="RHEA:22508"/>
        <dbReference type="Rhea" id="RHEA-COMP:17339"/>
        <dbReference type="Rhea" id="RHEA-COMP:17340"/>
        <dbReference type="ChEBI" id="CHEBI:33019"/>
        <dbReference type="ChEBI" id="CHEBI:61560"/>
        <dbReference type="ChEBI" id="CHEBI:173112"/>
        <dbReference type="EC" id="2.7.7.49"/>
    </reaction>
</comment>
<dbReference type="Proteomes" id="UP000078561">
    <property type="component" value="Unassembled WGS sequence"/>
</dbReference>
<dbReference type="GO" id="GO:0046872">
    <property type="term" value="F:metal ion binding"/>
    <property type="evidence" value="ECO:0007669"/>
    <property type="project" value="UniProtKB-KW"/>
</dbReference>
<sequence>MTSLSFFKASFPLVESFGVYIARTSNKPWSGLNDLHVATLPLVLKRQAIPPLASNIDMLMILDAMDTHIKQHRLDQKVPRHLVQEHKPEWDSLLATIGATDVLDLLLNTCVFIEQVKGSFQQVSGPSINTAIATPTASLGKRRASDDFEAVVTKTPKTTVMLTMPLTSSRWLYREPSRGTDKQLLYTFRTRGLFDDAGIPEAIPTDSLTIRLLKGVAPHEFGADKELLPSGIPKRLALLGPILSSIVSSHPRQSLYSTLDATCPKKNSAPIDFHQVALFVKATVKMAIPLELFGSKDNWDVFSAFLLKYLSLKKNDSICIHDGLANSFKMDACSWLALPDQQGADLSKKEWEIRRELMEYVLHWLFDKYISCIIRSFFYATELQGHGNRLFYYRHDDWAQMSDTFYADTLAERFEEVNKDFAKGLQLGSSSMRLIPKDTGFRAINQMKRATTLVESADGSTSLSTVNNNKKLQSVKSVMDLEVSRQADIMEDGSKSIHSAVEQLAKYKEQVYVAAGSASSLYFCKVDIQKCFDTIDQQKLLRFLDNVFLEDEYAIRKYQSIEQVGDKMMNVFRKVATSPTSAFHDIIESHRKHISKSVTVSSKAQPEFCPLKSLLSILEEHVENNTVYHEGKFYRQKTGIPQGSAVSPLLCNLYFDQLELEVLSQFRYCNDGVMVRYMDDYLFISRSKERVLEFHTVMTNGFKEYGCHINSAKTETNLDSLVSEFAWCGLKISTATLDIYNDYSSCSTSSIRSSIAVNVYSEGGKRIGDRCLSTIKRQLNWNHLAKNSDDASYRNIYQATVLSGEILSFCFHQMSKDFGGTINEDSAIGKTLSKEWSPVLYTSLTDSWNAISYRSHVLAIVSDAVDWVLSLVRGTLDRQLVTALMGFAFTSSLKKRKQLFGKVLNHIEGLIRSTPRRQQACIMIKKWPQLLV</sequence>
<dbReference type="SUPFAM" id="SSF56672">
    <property type="entry name" value="DNA/RNA polymerases"/>
    <property type="match status" value="1"/>
</dbReference>
<feature type="domain" description="Reverse transcriptase" evidence="14">
    <location>
        <begin position="416"/>
        <end position="732"/>
    </location>
</feature>
<keyword evidence="4 13" id="KW-0158">Chromosome</keyword>
<dbReference type="Pfam" id="PF12009">
    <property type="entry name" value="Telomerase_RBD"/>
    <property type="match status" value="1"/>
</dbReference>
<dbReference type="Gene3D" id="3.30.70.2630">
    <property type="match status" value="1"/>
</dbReference>
<organism evidence="15">
    <name type="scientific">Absidia glauca</name>
    <name type="common">Pin mould</name>
    <dbReference type="NCBI Taxonomy" id="4829"/>
    <lineage>
        <taxon>Eukaryota</taxon>
        <taxon>Fungi</taxon>
        <taxon>Fungi incertae sedis</taxon>
        <taxon>Mucoromycota</taxon>
        <taxon>Mucoromycotina</taxon>
        <taxon>Mucoromycetes</taxon>
        <taxon>Mucorales</taxon>
        <taxon>Cunninghamellaceae</taxon>
        <taxon>Absidia</taxon>
    </lineage>
</organism>
<evidence type="ECO:0000256" key="4">
    <source>
        <dbReference type="ARBA" id="ARBA00022454"/>
    </source>
</evidence>
<dbReference type="OMA" id="GCHINSA"/>
<keyword evidence="10 13" id="KW-0695">RNA-directed DNA polymerase</keyword>
<dbReference type="GO" id="GO:0042162">
    <property type="term" value="F:telomeric DNA binding"/>
    <property type="evidence" value="ECO:0007669"/>
    <property type="project" value="TreeGrafter"/>
</dbReference>
<dbReference type="STRING" id="4829.A0A163JJV9"/>
<evidence type="ECO:0000256" key="10">
    <source>
        <dbReference type="ARBA" id="ARBA00022918"/>
    </source>
</evidence>
<dbReference type="InParanoid" id="A0A163JJV9"/>
<keyword evidence="11 13" id="KW-0539">Nucleus</keyword>
<dbReference type="InterPro" id="IPR021891">
    <property type="entry name" value="Telomerase_RBD"/>
</dbReference>
<comment type="similarity">
    <text evidence="1 13">Belongs to the reverse transcriptase family. Telomerase subfamily.</text>
</comment>
<reference evidence="15" key="1">
    <citation type="submission" date="2016-04" db="EMBL/GenBank/DDBJ databases">
        <authorList>
            <person name="Evans L.H."/>
            <person name="Alamgir A."/>
            <person name="Owens N."/>
            <person name="Weber N.D."/>
            <person name="Virtaneva K."/>
            <person name="Barbian K."/>
            <person name="Babar A."/>
            <person name="Rosenke K."/>
        </authorList>
    </citation>
    <scope>NUCLEOTIDE SEQUENCE [LARGE SCALE GENOMIC DNA]</scope>
    <source>
        <strain evidence="15">CBS 101.48</strain>
    </source>
</reference>
<gene>
    <name evidence="15" type="primary">ABSGL_05528.1 scaffold 7169</name>
</gene>
<comment type="function">
    <text evidence="13">Telomerase is a ribonucleoprotein enzyme essential for the replication of chromosome termini in most eukaryotes. It elongates telomeres. It is a reverse transcriptase that adds simple sequence repeats to chromosome ends by copying a template sequence within the RNA component of the enzyme.</text>
</comment>
<evidence type="ECO:0000256" key="9">
    <source>
        <dbReference type="ARBA" id="ARBA00022895"/>
    </source>
</evidence>
<evidence type="ECO:0000313" key="16">
    <source>
        <dbReference type="Proteomes" id="UP000078561"/>
    </source>
</evidence>
<dbReference type="GO" id="GO:0070034">
    <property type="term" value="F:telomerase RNA binding"/>
    <property type="evidence" value="ECO:0007669"/>
    <property type="project" value="TreeGrafter"/>
</dbReference>